<accession>A0ABM0JJ02</accession>
<dbReference type="GeneID" id="101846341"/>
<evidence type="ECO:0000256" key="3">
    <source>
        <dbReference type="SAM" id="MobiDB-lite"/>
    </source>
</evidence>
<reference evidence="5" key="1">
    <citation type="submission" date="2025-08" db="UniProtKB">
        <authorList>
            <consortium name="RefSeq"/>
        </authorList>
    </citation>
    <scope>IDENTIFICATION</scope>
</reference>
<dbReference type="RefSeq" id="XP_005094763.1">
    <property type="nucleotide sequence ID" value="XM_005094706.3"/>
</dbReference>
<keyword evidence="1" id="KW-0677">Repeat</keyword>
<gene>
    <name evidence="5" type="primary">LOC101846341</name>
</gene>
<dbReference type="PANTHER" id="PTHR24104:SF25">
    <property type="entry name" value="PROTEIN LIN-41"/>
    <property type="match status" value="1"/>
</dbReference>
<evidence type="ECO:0000256" key="2">
    <source>
        <dbReference type="PROSITE-ProRule" id="PRU00504"/>
    </source>
</evidence>
<dbReference type="SUPFAM" id="SSF101898">
    <property type="entry name" value="NHL repeat"/>
    <property type="match status" value="1"/>
</dbReference>
<dbReference type="Pfam" id="PF01436">
    <property type="entry name" value="NHL"/>
    <property type="match status" value="2"/>
</dbReference>
<feature type="region of interest" description="Disordered" evidence="3">
    <location>
        <begin position="374"/>
        <end position="402"/>
    </location>
</feature>
<evidence type="ECO:0000313" key="5">
    <source>
        <dbReference type="RefSeq" id="XP_005094763.1"/>
    </source>
</evidence>
<dbReference type="Gene3D" id="2.120.10.30">
    <property type="entry name" value="TolB, C-terminal domain"/>
    <property type="match status" value="2"/>
</dbReference>
<feature type="region of interest" description="Disordered" evidence="3">
    <location>
        <begin position="431"/>
        <end position="462"/>
    </location>
</feature>
<dbReference type="PROSITE" id="PS51125">
    <property type="entry name" value="NHL"/>
    <property type="match status" value="2"/>
</dbReference>
<name>A0ABM0JJ02_APLCA</name>
<evidence type="ECO:0000256" key="1">
    <source>
        <dbReference type="ARBA" id="ARBA00022737"/>
    </source>
</evidence>
<feature type="compositionally biased region" description="Polar residues" evidence="3">
    <location>
        <begin position="378"/>
        <end position="389"/>
    </location>
</feature>
<feature type="repeat" description="NHL" evidence="2">
    <location>
        <begin position="747"/>
        <end position="790"/>
    </location>
</feature>
<feature type="region of interest" description="Disordered" evidence="3">
    <location>
        <begin position="213"/>
        <end position="239"/>
    </location>
</feature>
<sequence>MSSFPKYIKMDGDQGLPTLLSQGYAIINDLNKASDMTQKQKVLQRNGLLAKAKAKDLINNLHRMVDAFDTHLQTFIGGIVTDRANVLESHSNEIIQCVDYISKLCIMAEKVLKDQTNVPVTQTALESEFLGSLKECDELKYVDYNTFVSIDLEVDLQQFFEATLVKIVSKNSRNFEKHILHSLGFGDLSEHTDGVASKKFPLEKQLFNQGSFETNGVHGSERQATKRQQSVLNNNEPSSFQGKFALVTDKTASERGEVTHAGDPGKEVEHGLSKNFSQCSLSDASLNIQNHTRKHPDGFLSKEFSQCSLEEKAKSHSEKLSNTFGKVTSHITPDGLVKKEQSENVINMKDDGIFKPKVNTLTVSKLSNKVHLRPCYMDQTSGSSSAQTQKKSDKSSRADCPNWREGKIDLAAHDKSVASANSAMVSGKPLGTFGSRLDSNNSTHLKKNHTQTEEEEEKVKTTTLPAPVNLITCETVMETVEDKRPPNLLTTNQISCTKSYLSQKKEDIAVPPLCSLVTAPKESLNSKKQSQSMPKNADIADMKFSLRSILSTSFAGPKEVKGTLVKCVTGGHSTSFDHPTGLTVRSDGLLVVADTGNNRVKVLRDDELVMSIGGEKDVSFQRPSAVVCDSLDNMYVKDDHCVQAFDASGKKFNTFGQRIFQHPFGLALAKPTNKTCAVLVDETRKAPKVFSYTLGEDRLDSYSYTPLMQAGTPLSKVRFLAAHKNMVLASDLGSSMMYLSTVDGQFVKRFGKYGNGICEFREPSGVAVDAEGNWLVGDSKNNRIQAFTSDGYFLASVNLAASIRRPSGIHLTSDGLLYIINYLDNMIQVFKLHS</sequence>
<feature type="repeat" description="NHL" evidence="2">
    <location>
        <begin position="565"/>
        <end position="606"/>
    </location>
</feature>
<dbReference type="InterPro" id="IPR011042">
    <property type="entry name" value="6-blade_b-propeller_TolB-like"/>
</dbReference>
<dbReference type="Proteomes" id="UP000694888">
    <property type="component" value="Unplaced"/>
</dbReference>
<keyword evidence="4" id="KW-1185">Reference proteome</keyword>
<organism evidence="4 5">
    <name type="scientific">Aplysia californica</name>
    <name type="common">California sea hare</name>
    <dbReference type="NCBI Taxonomy" id="6500"/>
    <lineage>
        <taxon>Eukaryota</taxon>
        <taxon>Metazoa</taxon>
        <taxon>Spiralia</taxon>
        <taxon>Lophotrochozoa</taxon>
        <taxon>Mollusca</taxon>
        <taxon>Gastropoda</taxon>
        <taxon>Heterobranchia</taxon>
        <taxon>Euthyneura</taxon>
        <taxon>Tectipleura</taxon>
        <taxon>Aplysiida</taxon>
        <taxon>Aplysioidea</taxon>
        <taxon>Aplysiidae</taxon>
        <taxon>Aplysia</taxon>
    </lineage>
</organism>
<protein>
    <submittedName>
        <fullName evidence="5">Uncharacterized protein LOC101846341 isoform X1</fullName>
    </submittedName>
</protein>
<dbReference type="PANTHER" id="PTHR24104">
    <property type="entry name" value="E3 UBIQUITIN-PROTEIN LIGASE NHLRC1-RELATED"/>
    <property type="match status" value="1"/>
</dbReference>
<dbReference type="InterPro" id="IPR001258">
    <property type="entry name" value="NHL_repeat"/>
</dbReference>
<feature type="compositionally biased region" description="Polar residues" evidence="3">
    <location>
        <begin position="226"/>
        <end position="239"/>
    </location>
</feature>
<dbReference type="InterPro" id="IPR050952">
    <property type="entry name" value="TRIM-NHL_E3_ligases"/>
</dbReference>
<evidence type="ECO:0000313" key="4">
    <source>
        <dbReference type="Proteomes" id="UP000694888"/>
    </source>
</evidence>
<feature type="compositionally biased region" description="Basic and acidic residues" evidence="3">
    <location>
        <begin position="390"/>
        <end position="402"/>
    </location>
</feature>
<proteinExistence type="predicted"/>